<evidence type="ECO:0000256" key="3">
    <source>
        <dbReference type="ARBA" id="ARBA00022840"/>
    </source>
</evidence>
<keyword evidence="5" id="KW-1185">Reference proteome</keyword>
<gene>
    <name evidence="4" type="primary">ppsA</name>
    <name evidence="4" type="ORF">SPIL2461_LOCUS5071</name>
</gene>
<reference evidence="4" key="1">
    <citation type="submission" date="2021-02" db="EMBL/GenBank/DDBJ databases">
        <authorList>
            <person name="Dougan E. K."/>
            <person name="Rhodes N."/>
            <person name="Thang M."/>
            <person name="Chan C."/>
        </authorList>
    </citation>
    <scope>NUCLEOTIDE SEQUENCE</scope>
</reference>
<evidence type="ECO:0000256" key="2">
    <source>
        <dbReference type="ARBA" id="ARBA00022741"/>
    </source>
</evidence>
<evidence type="ECO:0000256" key="1">
    <source>
        <dbReference type="ARBA" id="ARBA00007837"/>
    </source>
</evidence>
<evidence type="ECO:0000313" key="4">
    <source>
        <dbReference type="EMBL" id="CAE7254676.1"/>
    </source>
</evidence>
<dbReference type="PANTHER" id="PTHR43030">
    <property type="entry name" value="PHOSPHOENOLPYRUVATE SYNTHASE"/>
    <property type="match status" value="1"/>
</dbReference>
<sequence>MSLFQQYENPMISFQCCGCYTVPFFEECFAMELVAVKIVIGEMGLRIVETMITFVRTLDMAKDVNRLLEMIGLNCGGDGLKVNMMAELPGRGVPELLSWLLHGNQRPHTALKCGTVRLPPPAQVTVPFC</sequence>
<dbReference type="GO" id="GO:0005524">
    <property type="term" value="F:ATP binding"/>
    <property type="evidence" value="ECO:0007669"/>
    <property type="project" value="UniProtKB-KW"/>
</dbReference>
<dbReference type="PANTHER" id="PTHR43030:SF1">
    <property type="entry name" value="PHOSPHOENOLPYRUVATE SYNTHASE"/>
    <property type="match status" value="1"/>
</dbReference>
<dbReference type="Proteomes" id="UP000649617">
    <property type="component" value="Unassembled WGS sequence"/>
</dbReference>
<name>A0A812LZR8_SYMPI</name>
<dbReference type="AlphaFoldDB" id="A0A812LZR8"/>
<dbReference type="InterPro" id="IPR040442">
    <property type="entry name" value="Pyrv_kinase-like_dom_sf"/>
</dbReference>
<accession>A0A812LZR8</accession>
<dbReference type="Gene3D" id="3.20.20.60">
    <property type="entry name" value="Phosphoenolpyruvate-binding domains"/>
    <property type="match status" value="1"/>
</dbReference>
<dbReference type="SUPFAM" id="SSF51621">
    <property type="entry name" value="Phosphoenolpyruvate/pyruvate domain"/>
    <property type="match status" value="1"/>
</dbReference>
<dbReference type="InterPro" id="IPR006319">
    <property type="entry name" value="PEP_synth"/>
</dbReference>
<comment type="caution">
    <text evidence="4">The sequence shown here is derived from an EMBL/GenBank/DDBJ whole genome shotgun (WGS) entry which is preliminary data.</text>
</comment>
<dbReference type="InterPro" id="IPR015813">
    <property type="entry name" value="Pyrv/PenolPyrv_kinase-like_dom"/>
</dbReference>
<keyword evidence="2" id="KW-0547">Nucleotide-binding</keyword>
<keyword evidence="3" id="KW-0067">ATP-binding</keyword>
<comment type="similarity">
    <text evidence="1">Belongs to the PEP-utilizing enzyme family.</text>
</comment>
<organism evidence="4 5">
    <name type="scientific">Symbiodinium pilosum</name>
    <name type="common">Dinoflagellate</name>
    <dbReference type="NCBI Taxonomy" id="2952"/>
    <lineage>
        <taxon>Eukaryota</taxon>
        <taxon>Sar</taxon>
        <taxon>Alveolata</taxon>
        <taxon>Dinophyceae</taxon>
        <taxon>Suessiales</taxon>
        <taxon>Symbiodiniaceae</taxon>
        <taxon>Symbiodinium</taxon>
    </lineage>
</organism>
<dbReference type="GO" id="GO:0008986">
    <property type="term" value="F:pyruvate, water dikinase activity"/>
    <property type="evidence" value="ECO:0007669"/>
    <property type="project" value="InterPro"/>
</dbReference>
<dbReference type="OrthoDB" id="10603583at2759"/>
<evidence type="ECO:0000313" key="5">
    <source>
        <dbReference type="Proteomes" id="UP000649617"/>
    </source>
</evidence>
<dbReference type="EMBL" id="CAJNIZ010007036">
    <property type="protein sequence ID" value="CAE7254676.1"/>
    <property type="molecule type" value="Genomic_DNA"/>
</dbReference>
<protein>
    <submittedName>
        <fullName evidence="4">PpsA protein</fullName>
    </submittedName>
</protein>
<proteinExistence type="inferred from homology"/>